<organism evidence="1 2">
    <name type="scientific">Flexistipes sinusarabici</name>
    <dbReference type="NCBI Taxonomy" id="2352"/>
    <lineage>
        <taxon>Bacteria</taxon>
        <taxon>Pseudomonadati</taxon>
        <taxon>Deferribacterota</taxon>
        <taxon>Deferribacteres</taxon>
        <taxon>Deferribacterales</taxon>
        <taxon>Flexistipitaceae</taxon>
        <taxon>Flexistipes</taxon>
    </lineage>
</organism>
<gene>
    <name evidence="1" type="ORF">DHM44_08610</name>
</gene>
<accession>A0A3D5QD15</accession>
<comment type="caution">
    <text evidence="1">The sequence shown here is derived from an EMBL/GenBank/DDBJ whole genome shotgun (WGS) entry which is preliminary data.</text>
</comment>
<dbReference type="InterPro" id="IPR029069">
    <property type="entry name" value="HotDog_dom_sf"/>
</dbReference>
<dbReference type="Proteomes" id="UP000262325">
    <property type="component" value="Unassembled WGS sequence"/>
</dbReference>
<proteinExistence type="predicted"/>
<dbReference type="AlphaFoldDB" id="A0A3D5QD15"/>
<sequence>MYNITYLPHSTRCFVCGLENPVGLKHNFYVYKDYVCSDIFIPDGFNSFKDIVHGGIVSALLDETMSWSAFVFAKGHNLYFTRDLNVKFRKTLNTDTPYLLKTEFLSEKRMFAITRGYITDKNNSIIYAEAEGKFIEIPDEKMQETKQYLLFDNNKPYHPKIVSRIKSLEKQQISSK</sequence>
<dbReference type="CDD" id="cd03443">
    <property type="entry name" value="PaaI_thioesterase"/>
    <property type="match status" value="1"/>
</dbReference>
<reference evidence="1 2" key="1">
    <citation type="journal article" date="2018" name="Nat. Biotechnol.">
        <title>A standardized bacterial taxonomy based on genome phylogeny substantially revises the tree of life.</title>
        <authorList>
            <person name="Parks D.H."/>
            <person name="Chuvochina M."/>
            <person name="Waite D.W."/>
            <person name="Rinke C."/>
            <person name="Skarshewski A."/>
            <person name="Chaumeil P.A."/>
            <person name="Hugenholtz P."/>
        </authorList>
    </citation>
    <scope>NUCLEOTIDE SEQUENCE [LARGE SCALE GENOMIC DNA]</scope>
    <source>
        <strain evidence="1">UBA8672</strain>
    </source>
</reference>
<dbReference type="PANTHER" id="PTHR47260:SF3">
    <property type="entry name" value="THIOESTERASE FAMILY PROTEIN (AFU_ORTHOLOGUE AFUA_7G03960)"/>
    <property type="match status" value="1"/>
</dbReference>
<evidence type="ECO:0000313" key="1">
    <source>
        <dbReference type="EMBL" id="HCW93731.1"/>
    </source>
</evidence>
<dbReference type="EMBL" id="DPPF01000179">
    <property type="protein sequence ID" value="HCW93731.1"/>
    <property type="molecule type" value="Genomic_DNA"/>
</dbReference>
<dbReference type="InterPro" id="IPR052061">
    <property type="entry name" value="PTE-AB_protein"/>
</dbReference>
<name>A0A3D5QD15_FLESI</name>
<dbReference type="SUPFAM" id="SSF54637">
    <property type="entry name" value="Thioesterase/thiol ester dehydrase-isomerase"/>
    <property type="match status" value="1"/>
</dbReference>
<protein>
    <recommendedName>
        <fullName evidence="3">PaaI family thioesterase</fullName>
    </recommendedName>
</protein>
<evidence type="ECO:0008006" key="3">
    <source>
        <dbReference type="Google" id="ProtNLM"/>
    </source>
</evidence>
<dbReference type="PANTHER" id="PTHR47260">
    <property type="entry name" value="UPF0644 PROTEIN PB2B4.06"/>
    <property type="match status" value="1"/>
</dbReference>
<evidence type="ECO:0000313" key="2">
    <source>
        <dbReference type="Proteomes" id="UP000262325"/>
    </source>
</evidence>
<dbReference type="Gene3D" id="3.10.129.10">
    <property type="entry name" value="Hotdog Thioesterase"/>
    <property type="match status" value="1"/>
</dbReference>